<evidence type="ECO:0000313" key="8">
    <source>
        <dbReference type="EMBL" id="MBP2404945.1"/>
    </source>
</evidence>
<evidence type="ECO:0000256" key="2">
    <source>
        <dbReference type="ARBA" id="ARBA00022777"/>
    </source>
</evidence>
<dbReference type="GeneID" id="91571279"/>
<keyword evidence="1 8" id="KW-0808">Transferase</keyword>
<dbReference type="Proteomes" id="UP001519291">
    <property type="component" value="Unassembled WGS sequence"/>
</dbReference>
<evidence type="ECO:0000259" key="7">
    <source>
        <dbReference type="Pfam" id="PF13581"/>
    </source>
</evidence>
<evidence type="ECO:0000256" key="5">
    <source>
        <dbReference type="SAM" id="Phobius"/>
    </source>
</evidence>
<feature type="region of interest" description="Disordered" evidence="4">
    <location>
        <begin position="364"/>
        <end position="411"/>
    </location>
</feature>
<dbReference type="CDD" id="cd16917">
    <property type="entry name" value="HATPase_UhpB-NarQ-NarX-like"/>
    <property type="match status" value="1"/>
</dbReference>
<protein>
    <submittedName>
        <fullName evidence="8">Two-component system sensor histidine kinase DesK</fullName>
        <ecNumber evidence="8">2.7.13.3</ecNumber>
    </submittedName>
</protein>
<dbReference type="InterPro" id="IPR003594">
    <property type="entry name" value="HATPase_dom"/>
</dbReference>
<dbReference type="PANTHER" id="PTHR24421">
    <property type="entry name" value="NITRATE/NITRITE SENSOR PROTEIN NARX-RELATED"/>
    <property type="match status" value="1"/>
</dbReference>
<dbReference type="InterPro" id="IPR011712">
    <property type="entry name" value="Sig_transdc_His_kin_sub3_dim/P"/>
</dbReference>
<keyword evidence="5" id="KW-0472">Membrane</keyword>
<dbReference type="InterPro" id="IPR036890">
    <property type="entry name" value="HATPase_C_sf"/>
</dbReference>
<feature type="transmembrane region" description="Helical" evidence="5">
    <location>
        <begin position="158"/>
        <end position="176"/>
    </location>
</feature>
<comment type="caution">
    <text evidence="8">The sequence shown here is derived from an EMBL/GenBank/DDBJ whole genome shotgun (WGS) entry which is preliminary data.</text>
</comment>
<evidence type="ECO:0000256" key="1">
    <source>
        <dbReference type="ARBA" id="ARBA00022679"/>
    </source>
</evidence>
<evidence type="ECO:0000256" key="4">
    <source>
        <dbReference type="SAM" id="MobiDB-lite"/>
    </source>
</evidence>
<dbReference type="Gene3D" id="3.30.565.10">
    <property type="entry name" value="Histidine kinase-like ATPase, C-terminal domain"/>
    <property type="match status" value="1"/>
</dbReference>
<keyword evidence="9" id="KW-1185">Reference proteome</keyword>
<evidence type="ECO:0000256" key="3">
    <source>
        <dbReference type="ARBA" id="ARBA00023012"/>
    </source>
</evidence>
<feature type="domain" description="Signal transduction histidine kinase subgroup 3 dimerisation and phosphoacceptor" evidence="6">
    <location>
        <begin position="197"/>
        <end position="263"/>
    </location>
</feature>
<feature type="transmembrane region" description="Helical" evidence="5">
    <location>
        <begin position="56"/>
        <end position="77"/>
    </location>
</feature>
<keyword evidence="5" id="KW-0812">Transmembrane</keyword>
<evidence type="ECO:0000259" key="6">
    <source>
        <dbReference type="Pfam" id="PF07730"/>
    </source>
</evidence>
<dbReference type="Gene3D" id="1.20.5.1930">
    <property type="match status" value="1"/>
</dbReference>
<dbReference type="SUPFAM" id="SSF55874">
    <property type="entry name" value="ATPase domain of HSP90 chaperone/DNA topoisomerase II/histidine kinase"/>
    <property type="match status" value="1"/>
</dbReference>
<dbReference type="Pfam" id="PF07730">
    <property type="entry name" value="HisKA_3"/>
    <property type="match status" value="1"/>
</dbReference>
<keyword evidence="3" id="KW-0902">Two-component regulatory system</keyword>
<dbReference type="RefSeq" id="WP_209516599.1">
    <property type="nucleotide sequence ID" value="NZ_JAGIOH010000001.1"/>
</dbReference>
<gene>
    <name evidence="8" type="ORF">JO379_004414</name>
</gene>
<accession>A0ABS4Y8U7</accession>
<dbReference type="PANTHER" id="PTHR24421:SF63">
    <property type="entry name" value="SENSOR HISTIDINE KINASE DESK"/>
    <property type="match status" value="1"/>
</dbReference>
<sequence length="411" mass="43439">MTEREDHAVDRGFIRIGEAPEDWRQMLAKGCWTLLYMLYLAVVVGDLTDGHHTGPATVLGWAGLTVFVLVYLFMVLGRRPCGRLSRRQLGTLAGLYALAVVLALALGSVWLVLLVYVAVSAGVMLPTKWALRVIPFVAASELVIGLAEGADISRQLTLVLPTLLGGAAMMGIVQMGRTMRELREARATVAHLAANEERLRLARDLHDLLGHSLSLITLKSELAGRMLPDRPGQAAQQVADIERVSRQALVDVREAVSGFRRPTLDAEIAGARTALAAAGVAAAVGGASGHAGLPAEEEGALAWALREAVTNVVRHSGASRCEVTLEEQGDELCLTVTDNGHGPARPHGNGLTGLAERLALAGGRLETGRGPRGGFRLRARVPLTRSPAPGPAEPHPAGPATAPGERPNLSL</sequence>
<feature type="transmembrane region" description="Helical" evidence="5">
    <location>
        <begin position="89"/>
        <end position="117"/>
    </location>
</feature>
<proteinExistence type="predicted"/>
<feature type="transmembrane region" description="Helical" evidence="5">
    <location>
        <begin position="129"/>
        <end position="146"/>
    </location>
</feature>
<dbReference type="EMBL" id="JAGIOH010000001">
    <property type="protein sequence ID" value="MBP2404945.1"/>
    <property type="molecule type" value="Genomic_DNA"/>
</dbReference>
<feature type="domain" description="Histidine kinase/HSP90-like ATPase" evidence="7">
    <location>
        <begin position="280"/>
        <end position="370"/>
    </location>
</feature>
<feature type="compositionally biased region" description="Pro residues" evidence="4">
    <location>
        <begin position="388"/>
        <end position="397"/>
    </location>
</feature>
<evidence type="ECO:0000313" key="9">
    <source>
        <dbReference type="Proteomes" id="UP001519291"/>
    </source>
</evidence>
<reference evidence="8 9" key="1">
    <citation type="submission" date="2021-03" db="EMBL/GenBank/DDBJ databases">
        <title>Sequencing the genomes of 1000 actinobacteria strains.</title>
        <authorList>
            <person name="Klenk H.-P."/>
        </authorList>
    </citation>
    <scope>NUCLEOTIDE SEQUENCE [LARGE SCALE GENOMIC DNA]</scope>
    <source>
        <strain evidence="8 9">DSM 41480</strain>
    </source>
</reference>
<name>A0ABS4Y8U7_9ACTN</name>
<dbReference type="GO" id="GO:0004673">
    <property type="term" value="F:protein histidine kinase activity"/>
    <property type="evidence" value="ECO:0007669"/>
    <property type="project" value="UniProtKB-EC"/>
</dbReference>
<keyword evidence="2 8" id="KW-0418">Kinase</keyword>
<feature type="transmembrane region" description="Helical" evidence="5">
    <location>
        <begin position="26"/>
        <end position="44"/>
    </location>
</feature>
<dbReference type="InterPro" id="IPR050482">
    <property type="entry name" value="Sensor_HK_TwoCompSys"/>
</dbReference>
<organism evidence="8 9">
    <name type="scientific">Streptomyces syringium</name>
    <dbReference type="NCBI Taxonomy" id="76729"/>
    <lineage>
        <taxon>Bacteria</taxon>
        <taxon>Bacillati</taxon>
        <taxon>Actinomycetota</taxon>
        <taxon>Actinomycetes</taxon>
        <taxon>Kitasatosporales</taxon>
        <taxon>Streptomycetaceae</taxon>
        <taxon>Streptomyces</taxon>
    </lineage>
</organism>
<keyword evidence="5" id="KW-1133">Transmembrane helix</keyword>
<dbReference type="EC" id="2.7.13.3" evidence="8"/>
<dbReference type="Pfam" id="PF13581">
    <property type="entry name" value="HATPase_c_2"/>
    <property type="match status" value="1"/>
</dbReference>